<gene>
    <name evidence="1" type="ORF">JI435_438750</name>
</gene>
<sequence length="77" mass="8442">METLSYAISMFVFPNLFHKPCSSPKNPSKRCICDKIVGFKRFPAHNAAPPRKDCGESAQVVGLYTVGRLTVIKISAA</sequence>
<dbReference type="Proteomes" id="UP000663193">
    <property type="component" value="Chromosome 11"/>
</dbReference>
<name>A0A7U2I6A5_PHANO</name>
<reference evidence="2" key="1">
    <citation type="journal article" date="2021" name="BMC Genomics">
        <title>Chromosome-level genome assembly and manually-curated proteome of model necrotroph Parastagonospora nodorum Sn15 reveals a genome-wide trove of candidate effector homologs, and redundancy of virulence-related functions within an accessory chromosome.</title>
        <authorList>
            <person name="Bertazzoni S."/>
            <person name="Jones D.A.B."/>
            <person name="Phan H.T."/>
            <person name="Tan K.-C."/>
            <person name="Hane J.K."/>
        </authorList>
    </citation>
    <scope>NUCLEOTIDE SEQUENCE [LARGE SCALE GENOMIC DNA]</scope>
    <source>
        <strain evidence="2">SN15 / ATCC MYA-4574 / FGSC 10173)</strain>
    </source>
</reference>
<dbReference type="EMBL" id="CP069033">
    <property type="protein sequence ID" value="QRD00963.1"/>
    <property type="molecule type" value="Genomic_DNA"/>
</dbReference>
<organism evidence="1 2">
    <name type="scientific">Phaeosphaeria nodorum (strain SN15 / ATCC MYA-4574 / FGSC 10173)</name>
    <name type="common">Glume blotch fungus</name>
    <name type="synonym">Parastagonospora nodorum</name>
    <dbReference type="NCBI Taxonomy" id="321614"/>
    <lineage>
        <taxon>Eukaryota</taxon>
        <taxon>Fungi</taxon>
        <taxon>Dikarya</taxon>
        <taxon>Ascomycota</taxon>
        <taxon>Pezizomycotina</taxon>
        <taxon>Dothideomycetes</taxon>
        <taxon>Pleosporomycetidae</taxon>
        <taxon>Pleosporales</taxon>
        <taxon>Pleosporineae</taxon>
        <taxon>Phaeosphaeriaceae</taxon>
        <taxon>Parastagonospora</taxon>
    </lineage>
</organism>
<proteinExistence type="predicted"/>
<evidence type="ECO:0000313" key="1">
    <source>
        <dbReference type="EMBL" id="QRD00963.1"/>
    </source>
</evidence>
<dbReference type="AlphaFoldDB" id="A0A7U2I6A5"/>
<dbReference type="VEuPathDB" id="FungiDB:JI435_438750"/>
<evidence type="ECO:0000313" key="2">
    <source>
        <dbReference type="Proteomes" id="UP000663193"/>
    </source>
</evidence>
<accession>A0A7U2I6A5</accession>
<protein>
    <submittedName>
        <fullName evidence="1">Uncharacterized protein</fullName>
    </submittedName>
</protein>
<keyword evidence="2" id="KW-1185">Reference proteome</keyword>